<evidence type="ECO:0000256" key="4">
    <source>
        <dbReference type="ARBA" id="ARBA00022679"/>
    </source>
</evidence>
<accession>A0ABW6K6Z9</accession>
<comment type="catalytic activity">
    <reaction evidence="1">
        <text>ATP + protein L-histidine = ADP + protein N-phospho-L-histidine.</text>
        <dbReference type="EC" id="2.7.13.3"/>
    </reaction>
</comment>
<protein>
    <recommendedName>
        <fullName evidence="2">histidine kinase</fullName>
        <ecNumber evidence="2">2.7.13.3</ecNumber>
    </recommendedName>
</protein>
<dbReference type="SUPFAM" id="SSF52172">
    <property type="entry name" value="CheY-like"/>
    <property type="match status" value="1"/>
</dbReference>
<evidence type="ECO:0000256" key="1">
    <source>
        <dbReference type="ARBA" id="ARBA00000085"/>
    </source>
</evidence>
<dbReference type="Pfam" id="PF00512">
    <property type="entry name" value="HisKA"/>
    <property type="match status" value="1"/>
</dbReference>
<keyword evidence="8" id="KW-0902">Two-component regulatory system</keyword>
<evidence type="ECO:0000256" key="3">
    <source>
        <dbReference type="ARBA" id="ARBA00022553"/>
    </source>
</evidence>
<dbReference type="EC" id="2.7.13.3" evidence="2"/>
<dbReference type="Proteomes" id="UP001601059">
    <property type="component" value="Unassembled WGS sequence"/>
</dbReference>
<dbReference type="InterPro" id="IPR005467">
    <property type="entry name" value="His_kinase_dom"/>
</dbReference>
<comment type="caution">
    <text evidence="13">The sequence shown here is derived from an EMBL/GenBank/DDBJ whole genome shotgun (WGS) entry which is preliminary data.</text>
</comment>
<evidence type="ECO:0000313" key="14">
    <source>
        <dbReference type="Proteomes" id="UP001601059"/>
    </source>
</evidence>
<dbReference type="Gene3D" id="3.30.565.10">
    <property type="entry name" value="Histidine kinase-like ATPase, C-terminal domain"/>
    <property type="match status" value="1"/>
</dbReference>
<proteinExistence type="predicted"/>
<dbReference type="PRINTS" id="PR00344">
    <property type="entry name" value="BCTRLSENSOR"/>
</dbReference>
<dbReference type="InterPro" id="IPR003661">
    <property type="entry name" value="HisK_dim/P_dom"/>
</dbReference>
<dbReference type="PANTHER" id="PTHR43047:SF72">
    <property type="entry name" value="OSMOSENSING HISTIDINE PROTEIN KINASE SLN1"/>
    <property type="match status" value="1"/>
</dbReference>
<dbReference type="PROSITE" id="PS50110">
    <property type="entry name" value="RESPONSE_REGULATORY"/>
    <property type="match status" value="1"/>
</dbReference>
<keyword evidence="14" id="KW-1185">Reference proteome</keyword>
<dbReference type="InterPro" id="IPR036097">
    <property type="entry name" value="HisK_dim/P_sf"/>
</dbReference>
<evidence type="ECO:0000313" key="13">
    <source>
        <dbReference type="EMBL" id="MFE8699974.1"/>
    </source>
</evidence>
<dbReference type="InterPro" id="IPR036890">
    <property type="entry name" value="HATPase_C_sf"/>
</dbReference>
<dbReference type="Gene3D" id="1.10.287.130">
    <property type="match status" value="1"/>
</dbReference>
<dbReference type="PROSITE" id="PS50109">
    <property type="entry name" value="HIS_KIN"/>
    <property type="match status" value="1"/>
</dbReference>
<evidence type="ECO:0000256" key="2">
    <source>
        <dbReference type="ARBA" id="ARBA00012438"/>
    </source>
</evidence>
<dbReference type="RefSeq" id="WP_389358629.1">
    <property type="nucleotide sequence ID" value="NZ_JBIACK010000001.1"/>
</dbReference>
<dbReference type="InterPro" id="IPR001789">
    <property type="entry name" value="Sig_transdc_resp-reg_receiver"/>
</dbReference>
<dbReference type="InterPro" id="IPR025847">
    <property type="entry name" value="MEDS_domain"/>
</dbReference>
<evidence type="ECO:0000259" key="12">
    <source>
        <dbReference type="PROSITE" id="PS50110"/>
    </source>
</evidence>
<dbReference type="CDD" id="cd00082">
    <property type="entry name" value="HisKA"/>
    <property type="match status" value="1"/>
</dbReference>
<keyword evidence="5" id="KW-0547">Nucleotide-binding</keyword>
<keyword evidence="6" id="KW-0418">Kinase</keyword>
<dbReference type="InterPro" id="IPR004358">
    <property type="entry name" value="Sig_transdc_His_kin-like_C"/>
</dbReference>
<keyword evidence="10" id="KW-0175">Coiled coil</keyword>
<reference evidence="13 14" key="1">
    <citation type="submission" date="2024-08" db="EMBL/GenBank/DDBJ databases">
        <title>Two novel Cytobacillus novel species.</title>
        <authorList>
            <person name="Liu G."/>
        </authorList>
    </citation>
    <scope>NUCLEOTIDE SEQUENCE [LARGE SCALE GENOMIC DNA]</scope>
    <source>
        <strain evidence="13 14">FJAT-54145</strain>
    </source>
</reference>
<feature type="coiled-coil region" evidence="10">
    <location>
        <begin position="201"/>
        <end position="228"/>
    </location>
</feature>
<organism evidence="13 14">
    <name type="scientific">Cytobacillus spartinae</name>
    <dbReference type="NCBI Taxonomy" id="3299023"/>
    <lineage>
        <taxon>Bacteria</taxon>
        <taxon>Bacillati</taxon>
        <taxon>Bacillota</taxon>
        <taxon>Bacilli</taxon>
        <taxon>Bacillales</taxon>
        <taxon>Bacillaceae</taxon>
        <taxon>Cytobacillus</taxon>
    </lineage>
</organism>
<dbReference type="SMART" id="SM00388">
    <property type="entry name" value="HisKA"/>
    <property type="match status" value="1"/>
</dbReference>
<keyword evidence="4" id="KW-0808">Transferase</keyword>
<feature type="domain" description="Histidine kinase" evidence="11">
    <location>
        <begin position="259"/>
        <end position="472"/>
    </location>
</feature>
<dbReference type="Pfam" id="PF14417">
    <property type="entry name" value="MEDS"/>
    <property type="match status" value="1"/>
</dbReference>
<feature type="domain" description="Response regulatory" evidence="12">
    <location>
        <begin position="497"/>
        <end position="560"/>
    </location>
</feature>
<dbReference type="SMART" id="SM00387">
    <property type="entry name" value="HATPase_c"/>
    <property type="match status" value="1"/>
</dbReference>
<evidence type="ECO:0000256" key="6">
    <source>
        <dbReference type="ARBA" id="ARBA00022777"/>
    </source>
</evidence>
<evidence type="ECO:0000256" key="9">
    <source>
        <dbReference type="PROSITE-ProRule" id="PRU00169"/>
    </source>
</evidence>
<name>A0ABW6K6Z9_9BACI</name>
<evidence type="ECO:0000256" key="5">
    <source>
        <dbReference type="ARBA" id="ARBA00022741"/>
    </source>
</evidence>
<gene>
    <name evidence="13" type="ORF">ACFYKX_04975</name>
</gene>
<evidence type="ECO:0000259" key="11">
    <source>
        <dbReference type="PROSITE" id="PS50109"/>
    </source>
</evidence>
<dbReference type="GO" id="GO:0005524">
    <property type="term" value="F:ATP binding"/>
    <property type="evidence" value="ECO:0007669"/>
    <property type="project" value="UniProtKB-KW"/>
</dbReference>
<dbReference type="SUPFAM" id="SSF55874">
    <property type="entry name" value="ATPase domain of HSP90 chaperone/DNA topoisomerase II/histidine kinase"/>
    <property type="match status" value="1"/>
</dbReference>
<evidence type="ECO:0000256" key="10">
    <source>
        <dbReference type="SAM" id="Coils"/>
    </source>
</evidence>
<evidence type="ECO:0000256" key="8">
    <source>
        <dbReference type="ARBA" id="ARBA00023012"/>
    </source>
</evidence>
<dbReference type="InterPro" id="IPR003594">
    <property type="entry name" value="HATPase_dom"/>
</dbReference>
<dbReference type="Pfam" id="PF02518">
    <property type="entry name" value="HATPase_c"/>
    <property type="match status" value="1"/>
</dbReference>
<feature type="modified residue" description="4-aspartylphosphate" evidence="9">
    <location>
        <position position="547"/>
    </location>
</feature>
<dbReference type="InterPro" id="IPR011006">
    <property type="entry name" value="CheY-like_superfamily"/>
</dbReference>
<dbReference type="PANTHER" id="PTHR43047">
    <property type="entry name" value="TWO-COMPONENT HISTIDINE PROTEIN KINASE"/>
    <property type="match status" value="1"/>
</dbReference>
<dbReference type="EMBL" id="JBIACK010000001">
    <property type="protein sequence ID" value="MFE8699974.1"/>
    <property type="molecule type" value="Genomic_DNA"/>
</dbReference>
<evidence type="ECO:0000256" key="7">
    <source>
        <dbReference type="ARBA" id="ARBA00022840"/>
    </source>
</evidence>
<dbReference type="Gene3D" id="3.40.50.2300">
    <property type="match status" value="1"/>
</dbReference>
<keyword evidence="3 9" id="KW-0597">Phosphoprotein</keyword>
<keyword evidence="7 13" id="KW-0067">ATP-binding</keyword>
<dbReference type="SUPFAM" id="SSF47384">
    <property type="entry name" value="Homodimeric domain of signal transducing histidine kinase"/>
    <property type="match status" value="1"/>
</dbReference>
<sequence length="560" mass="64539">MNGLENNTSGMKQHLYKALSGLNNAHIVYMYNEYEQYVENALTFISEGLDRGEKIILAESKEFFGTIFNKLLNKGYSKEDLRSIITLSNIDVYKSQREFKAEYSLNQLMKSLKPLIDKNMPTRTWGEVLFHPSEISELRIYESECDKFISGKNLISVCTYNALTTPSFIQNELLKIHEYVMVDNQIVYSPFYNKRYLKDISHLERERLKRLEIENSLLKEKNEKLLIDTARQKDRENYLQLAKVNAEKANDAKNLFLSQMSHDLRTPLNTIQGYSQIILMDEYDQELQKKINKIFQASEDLLKLIEQILDFNVMTNGEVNIEKEKVHLKPFLENCISSILELNHTNISIQLEGIENHVYIEVDPLRFKQIIMNLLNNAIKYNTLNGKIKVYCNYTESNEDIKINIEDTGVGISNNEQELIFEPFYRSKSSTKGTGLGLAIVAQLTKRMGGNYGVSSQEGVGSTFWVSFKRVEHSDLNAKEILENPNKKVSFLNSPIKVLYIEDNHDNIDVMTSMFNIITNIDLRCALTGETGIREAFDFCPDLILLDLSLPDINIKDVKV</sequence>